<evidence type="ECO:0000313" key="1">
    <source>
        <dbReference type="Proteomes" id="UP000818029"/>
    </source>
</evidence>
<dbReference type="Proteomes" id="UP000818029">
    <property type="component" value="Chromosome A05"/>
</dbReference>
<gene>
    <name evidence="2" type="primary">LOC121229457</name>
</gene>
<name>A0ABM3BRV7_GOSHI</name>
<reference evidence="2" key="2">
    <citation type="submission" date="2025-08" db="UniProtKB">
        <authorList>
            <consortium name="RefSeq"/>
        </authorList>
    </citation>
    <scope>IDENTIFICATION</scope>
</reference>
<sequence>MLSWSSQLFYILRISHGMAGEYGIYLKCHKPVALFGGFISGTYLSRFKTCVLFGSIELLAVEQVEEQVADRRWSKWSEG</sequence>
<proteinExistence type="predicted"/>
<keyword evidence="1" id="KW-1185">Reference proteome</keyword>
<protein>
    <submittedName>
        <fullName evidence="2">Uncharacterized protein isoform X2</fullName>
    </submittedName>
</protein>
<reference evidence="1" key="1">
    <citation type="journal article" date="2020" name="Nat. Genet.">
        <title>Genomic diversifications of five Gossypium allopolyploid species and their impact on cotton improvement.</title>
        <authorList>
            <person name="Chen Z.J."/>
            <person name="Sreedasyam A."/>
            <person name="Ando A."/>
            <person name="Song Q."/>
            <person name="De Santiago L.M."/>
            <person name="Hulse-Kemp A.M."/>
            <person name="Ding M."/>
            <person name="Ye W."/>
            <person name="Kirkbride R.C."/>
            <person name="Jenkins J."/>
            <person name="Plott C."/>
            <person name="Lovell J."/>
            <person name="Lin Y.M."/>
            <person name="Vaughn R."/>
            <person name="Liu B."/>
            <person name="Simpson S."/>
            <person name="Scheffler B.E."/>
            <person name="Wen L."/>
            <person name="Saski C.A."/>
            <person name="Grover C.E."/>
            <person name="Hu G."/>
            <person name="Conover J.L."/>
            <person name="Carlson J.W."/>
            <person name="Shu S."/>
            <person name="Boston L.B."/>
            <person name="Williams M."/>
            <person name="Peterson D.G."/>
            <person name="McGee K."/>
            <person name="Jones D.C."/>
            <person name="Wendel J.F."/>
            <person name="Stelly D.M."/>
            <person name="Grimwood J."/>
            <person name="Schmutz J."/>
        </authorList>
    </citation>
    <scope>NUCLEOTIDE SEQUENCE [LARGE SCALE GENOMIC DNA]</scope>
    <source>
        <strain evidence="1">cv. TM-1</strain>
    </source>
</reference>
<accession>A0ABM3BRV7</accession>
<organism evidence="1 2">
    <name type="scientific">Gossypium hirsutum</name>
    <name type="common">Upland cotton</name>
    <name type="synonym">Gossypium mexicanum</name>
    <dbReference type="NCBI Taxonomy" id="3635"/>
    <lineage>
        <taxon>Eukaryota</taxon>
        <taxon>Viridiplantae</taxon>
        <taxon>Streptophyta</taxon>
        <taxon>Embryophyta</taxon>
        <taxon>Tracheophyta</taxon>
        <taxon>Spermatophyta</taxon>
        <taxon>Magnoliopsida</taxon>
        <taxon>eudicotyledons</taxon>
        <taxon>Gunneridae</taxon>
        <taxon>Pentapetalae</taxon>
        <taxon>rosids</taxon>
        <taxon>malvids</taxon>
        <taxon>Malvales</taxon>
        <taxon>Malvaceae</taxon>
        <taxon>Malvoideae</taxon>
        <taxon>Gossypium</taxon>
    </lineage>
</organism>
<dbReference type="GeneID" id="121229457"/>
<evidence type="ECO:0000313" key="2">
    <source>
        <dbReference type="RefSeq" id="XP_040969804.1"/>
    </source>
</evidence>
<dbReference type="RefSeq" id="XP_040969804.1">
    <property type="nucleotide sequence ID" value="XM_041113870.1"/>
</dbReference>